<proteinExistence type="predicted"/>
<dbReference type="GO" id="GO:0005737">
    <property type="term" value="C:cytoplasm"/>
    <property type="evidence" value="ECO:0007669"/>
    <property type="project" value="TreeGrafter"/>
</dbReference>
<dbReference type="InterPro" id="IPR023401">
    <property type="entry name" value="ODC_N"/>
</dbReference>
<keyword evidence="2" id="KW-1185">Reference proteome</keyword>
<comment type="caution">
    <text evidence="1">The sequence shown here is derived from an EMBL/GenBank/DDBJ whole genome shotgun (WGS) entry which is preliminary data.</text>
</comment>
<sequence>MSTLKKLEKLEQSKRVGFIYLSQEECIRSGGLDMKGTLIAIQKSFELHGQGDVVQPSKPVIRWGGPETEETRGRIMTMPSYLGGDLDVAGMKWIPSMPENPKKIGQPRASAIIILTDPNNGFPLAIMDGTIVSAMRTGAATGIAAKYLANPNSKVVGIIGAGVQSRTQLMAIVGVFGSNIEEIKVYDLNLEKTCEFAKEMSNELNVSVSPAGSAEEAIKGSDIVVTATMSSYPYVKGEWLKEGAFHSEISFWDTDPAELIHYNKVVVDDFEHVKHHGVDVSYRAVRDGIIKEESVVNLGEIITGKKTGRENSKQKILFNPIGMSIHDVSEAFRVYENAKQLGIGNDLSLWENPHWL</sequence>
<dbReference type="SUPFAM" id="SSF51735">
    <property type="entry name" value="NAD(P)-binding Rossmann-fold domains"/>
    <property type="match status" value="1"/>
</dbReference>
<organism evidence="1 2">
    <name type="scientific">Salipaludibacillus neizhouensis</name>
    <dbReference type="NCBI Taxonomy" id="885475"/>
    <lineage>
        <taxon>Bacteria</taxon>
        <taxon>Bacillati</taxon>
        <taxon>Bacillota</taxon>
        <taxon>Bacilli</taxon>
        <taxon>Bacillales</taxon>
        <taxon>Bacillaceae</taxon>
    </lineage>
</organism>
<accession>A0A3A9JWN4</accession>
<protein>
    <submittedName>
        <fullName evidence="1">Ornithine cyclodeaminase</fullName>
    </submittedName>
</protein>
<dbReference type="PIRSF" id="PIRSF001439">
    <property type="entry name" value="CryM"/>
    <property type="match status" value="1"/>
</dbReference>
<dbReference type="PANTHER" id="PTHR13812">
    <property type="entry name" value="KETIMINE REDUCTASE MU-CRYSTALLIN"/>
    <property type="match status" value="1"/>
</dbReference>
<dbReference type="InterPro" id="IPR036291">
    <property type="entry name" value="NAD(P)-bd_dom_sf"/>
</dbReference>
<dbReference type="Proteomes" id="UP000281498">
    <property type="component" value="Unassembled WGS sequence"/>
</dbReference>
<evidence type="ECO:0000313" key="2">
    <source>
        <dbReference type="Proteomes" id="UP000281498"/>
    </source>
</evidence>
<name>A0A3A9JWN4_9BACI</name>
<dbReference type="InterPro" id="IPR003462">
    <property type="entry name" value="ODC_Mu_crystall"/>
</dbReference>
<dbReference type="Gene3D" id="3.30.1780.10">
    <property type="entry name" value="ornithine cyclodeaminase, domain 1"/>
    <property type="match status" value="1"/>
</dbReference>
<dbReference type="EMBL" id="PDOE01000068">
    <property type="protein sequence ID" value="RKL64679.1"/>
    <property type="molecule type" value="Genomic_DNA"/>
</dbReference>
<dbReference type="AlphaFoldDB" id="A0A3A9JWN4"/>
<dbReference type="Pfam" id="PF02423">
    <property type="entry name" value="OCD_Mu_crystall"/>
    <property type="match status" value="1"/>
</dbReference>
<dbReference type="RefSeq" id="WP_110938991.1">
    <property type="nucleotide sequence ID" value="NZ_KZ614148.1"/>
</dbReference>
<dbReference type="PANTHER" id="PTHR13812:SF19">
    <property type="entry name" value="KETIMINE REDUCTASE MU-CRYSTALLIN"/>
    <property type="match status" value="1"/>
</dbReference>
<evidence type="ECO:0000313" key="1">
    <source>
        <dbReference type="EMBL" id="RKL64679.1"/>
    </source>
</evidence>
<reference evidence="1 2" key="1">
    <citation type="submission" date="2017-10" db="EMBL/GenBank/DDBJ databases">
        <title>Bacillus sp. nov., a halophilic bacterium isolated from a Keqin Lake.</title>
        <authorList>
            <person name="Wang H."/>
        </authorList>
    </citation>
    <scope>NUCLEOTIDE SEQUENCE [LARGE SCALE GENOMIC DNA]</scope>
    <source>
        <strain evidence="1 2">KCTC 13187</strain>
    </source>
</reference>
<gene>
    <name evidence="1" type="ORF">CR203_25025</name>
</gene>
<dbReference type="Gene3D" id="3.40.50.720">
    <property type="entry name" value="NAD(P)-binding Rossmann-like Domain"/>
    <property type="match status" value="1"/>
</dbReference>
<dbReference type="OrthoDB" id="9792005at2"/>